<dbReference type="SUPFAM" id="SSF47413">
    <property type="entry name" value="lambda repressor-like DNA-binding domains"/>
    <property type="match status" value="1"/>
</dbReference>
<proteinExistence type="predicted"/>
<comment type="caution">
    <text evidence="5">The sequence shown here is derived from an EMBL/GenBank/DDBJ whole genome shotgun (WGS) entry which is preliminary data.</text>
</comment>
<gene>
    <name evidence="5" type="ORF">EIW28_15040</name>
</gene>
<protein>
    <submittedName>
        <fullName evidence="5">LacI family DNA-binding transcriptional regulator</fullName>
    </submittedName>
</protein>
<accession>A0A426UWK6</accession>
<evidence type="ECO:0000256" key="3">
    <source>
        <dbReference type="ARBA" id="ARBA00023163"/>
    </source>
</evidence>
<feature type="domain" description="HTH lacI-type" evidence="4">
    <location>
        <begin position="18"/>
        <end position="73"/>
    </location>
</feature>
<organism evidence="5 6">
    <name type="scientific">Glycomyces terrestris</name>
    <dbReference type="NCBI Taxonomy" id="2493553"/>
    <lineage>
        <taxon>Bacteria</taxon>
        <taxon>Bacillati</taxon>
        <taxon>Actinomycetota</taxon>
        <taxon>Actinomycetes</taxon>
        <taxon>Glycomycetales</taxon>
        <taxon>Glycomycetaceae</taxon>
        <taxon>Glycomyces</taxon>
    </lineage>
</organism>
<reference evidence="5 6" key="1">
    <citation type="submission" date="2018-12" db="EMBL/GenBank/DDBJ databases">
        <title>Glycomyces sp. YIM 121974 draft genome.</title>
        <authorList>
            <person name="Li Q."/>
        </authorList>
    </citation>
    <scope>NUCLEOTIDE SEQUENCE [LARGE SCALE GENOMIC DNA]</scope>
    <source>
        <strain evidence="5 6">YIM 121974</strain>
    </source>
</reference>
<evidence type="ECO:0000259" key="4">
    <source>
        <dbReference type="PROSITE" id="PS50932"/>
    </source>
</evidence>
<dbReference type="InterPro" id="IPR000843">
    <property type="entry name" value="HTH_LacI"/>
</dbReference>
<dbReference type="InterPro" id="IPR046335">
    <property type="entry name" value="LacI/GalR-like_sensor"/>
</dbReference>
<sequence>MPPGANAAADAPGPARQLTVAAVARLAGVSAPTVSKVLNGRAGVAPETRRRVERLLREQGYRRPEKVARAASVEVVFYGLQGHVGVDLMRGVKRVAAGHGLAVAFTDALQEESVGRNWAQELLARRPAGVIVFHMGFTPEQHALLSASGLPLVAVDPPSEPLLPVPSVAAANRHGAVAAAQHLLDLGHDRVGVVTGPLERLCSRERLTGVRTALAAAGASLDEQLVRAGMWFSFEEGLAHGRELLRLADPPTAVLCGNDLQALGVYEAAREAGVDIPGELSVVGFDDISYARWCGPPLTTVRQPFAELGATAAELVLALAAGEAVTRTRIELATSLTVRASTAPPPR</sequence>
<dbReference type="Pfam" id="PF00356">
    <property type="entry name" value="LacI"/>
    <property type="match status" value="1"/>
</dbReference>
<dbReference type="CDD" id="cd01392">
    <property type="entry name" value="HTH_LacI"/>
    <property type="match status" value="1"/>
</dbReference>
<dbReference type="SMART" id="SM00354">
    <property type="entry name" value="HTH_LACI"/>
    <property type="match status" value="1"/>
</dbReference>
<dbReference type="Gene3D" id="3.40.50.2300">
    <property type="match status" value="2"/>
</dbReference>
<dbReference type="Pfam" id="PF13377">
    <property type="entry name" value="Peripla_BP_3"/>
    <property type="match status" value="1"/>
</dbReference>
<keyword evidence="1" id="KW-0805">Transcription regulation</keyword>
<evidence type="ECO:0000313" key="5">
    <source>
        <dbReference type="EMBL" id="RRR98717.1"/>
    </source>
</evidence>
<evidence type="ECO:0000313" key="6">
    <source>
        <dbReference type="Proteomes" id="UP000277256"/>
    </source>
</evidence>
<evidence type="ECO:0000256" key="2">
    <source>
        <dbReference type="ARBA" id="ARBA00023125"/>
    </source>
</evidence>
<dbReference type="Gene3D" id="1.10.260.40">
    <property type="entry name" value="lambda repressor-like DNA-binding domains"/>
    <property type="match status" value="1"/>
</dbReference>
<keyword evidence="2 5" id="KW-0238">DNA-binding</keyword>
<dbReference type="InterPro" id="IPR028082">
    <property type="entry name" value="Peripla_BP_I"/>
</dbReference>
<dbReference type="PANTHER" id="PTHR30146:SF153">
    <property type="entry name" value="LACTOSE OPERON REPRESSOR"/>
    <property type="match status" value="1"/>
</dbReference>
<keyword evidence="3" id="KW-0804">Transcription</keyword>
<dbReference type="Proteomes" id="UP000277256">
    <property type="component" value="Unassembled WGS sequence"/>
</dbReference>
<dbReference type="EMBL" id="RSEB01000004">
    <property type="protein sequence ID" value="RRR98717.1"/>
    <property type="molecule type" value="Genomic_DNA"/>
</dbReference>
<dbReference type="PROSITE" id="PS50932">
    <property type="entry name" value="HTH_LACI_2"/>
    <property type="match status" value="1"/>
</dbReference>
<dbReference type="OrthoDB" id="3227375at2"/>
<dbReference type="PANTHER" id="PTHR30146">
    <property type="entry name" value="LACI-RELATED TRANSCRIPTIONAL REPRESSOR"/>
    <property type="match status" value="1"/>
</dbReference>
<dbReference type="AlphaFoldDB" id="A0A426UWK6"/>
<evidence type="ECO:0000256" key="1">
    <source>
        <dbReference type="ARBA" id="ARBA00023015"/>
    </source>
</evidence>
<dbReference type="GO" id="GO:0003700">
    <property type="term" value="F:DNA-binding transcription factor activity"/>
    <property type="evidence" value="ECO:0007669"/>
    <property type="project" value="TreeGrafter"/>
</dbReference>
<name>A0A426UWK6_9ACTN</name>
<dbReference type="GO" id="GO:0000976">
    <property type="term" value="F:transcription cis-regulatory region binding"/>
    <property type="evidence" value="ECO:0007669"/>
    <property type="project" value="TreeGrafter"/>
</dbReference>
<dbReference type="InterPro" id="IPR010982">
    <property type="entry name" value="Lambda_DNA-bd_dom_sf"/>
</dbReference>
<dbReference type="SUPFAM" id="SSF53822">
    <property type="entry name" value="Periplasmic binding protein-like I"/>
    <property type="match status" value="1"/>
</dbReference>
<keyword evidence="6" id="KW-1185">Reference proteome</keyword>